<dbReference type="PANTHER" id="PTHR11139">
    <property type="entry name" value="ATAXIA TELANGIECTASIA MUTATED ATM -RELATED"/>
    <property type="match status" value="1"/>
</dbReference>
<dbReference type="InterPro" id="IPR014009">
    <property type="entry name" value="PIK_FAT"/>
</dbReference>
<dbReference type="OrthoDB" id="381190at2759"/>
<reference evidence="2 3" key="1">
    <citation type="journal article" date="2012" name="Proc. Natl. Acad. Sci. U.S.A.">
        <title>Comparative genomics of Ceriporiopsis subvermispora and Phanerochaete chrysosporium provide insight into selective ligninolysis.</title>
        <authorList>
            <person name="Fernandez-Fueyo E."/>
            <person name="Ruiz-Duenas F.J."/>
            <person name="Ferreira P."/>
            <person name="Floudas D."/>
            <person name="Hibbett D.S."/>
            <person name="Canessa P."/>
            <person name="Larrondo L.F."/>
            <person name="James T.Y."/>
            <person name="Seelenfreund D."/>
            <person name="Lobos S."/>
            <person name="Polanco R."/>
            <person name="Tello M."/>
            <person name="Honda Y."/>
            <person name="Watanabe T."/>
            <person name="Watanabe T."/>
            <person name="Ryu J.S."/>
            <person name="Kubicek C.P."/>
            <person name="Schmoll M."/>
            <person name="Gaskell J."/>
            <person name="Hammel K.E."/>
            <person name="St John F.J."/>
            <person name="Vanden Wymelenberg A."/>
            <person name="Sabat G."/>
            <person name="Splinter BonDurant S."/>
            <person name="Syed K."/>
            <person name="Yadav J.S."/>
            <person name="Doddapaneni H."/>
            <person name="Subramanian V."/>
            <person name="Lavin J.L."/>
            <person name="Oguiza J.A."/>
            <person name="Perez G."/>
            <person name="Pisabarro A.G."/>
            <person name="Ramirez L."/>
            <person name="Santoyo F."/>
            <person name="Master E."/>
            <person name="Coutinho P.M."/>
            <person name="Henrissat B."/>
            <person name="Lombard V."/>
            <person name="Magnuson J.K."/>
            <person name="Kuees U."/>
            <person name="Hori C."/>
            <person name="Igarashi K."/>
            <person name="Samejima M."/>
            <person name="Held B.W."/>
            <person name="Barry K.W."/>
            <person name="LaButti K.M."/>
            <person name="Lapidus A."/>
            <person name="Lindquist E.A."/>
            <person name="Lucas S.M."/>
            <person name="Riley R."/>
            <person name="Salamov A.A."/>
            <person name="Hoffmeister D."/>
            <person name="Schwenk D."/>
            <person name="Hadar Y."/>
            <person name="Yarden O."/>
            <person name="de Vries R.P."/>
            <person name="Wiebenga A."/>
            <person name="Stenlid J."/>
            <person name="Eastwood D."/>
            <person name="Grigoriev I.V."/>
            <person name="Berka R.M."/>
            <person name="Blanchette R.A."/>
            <person name="Kersten P."/>
            <person name="Martinez A.T."/>
            <person name="Vicuna R."/>
            <person name="Cullen D."/>
        </authorList>
    </citation>
    <scope>NUCLEOTIDE SEQUENCE [LARGE SCALE GENOMIC DNA]</scope>
    <source>
        <strain evidence="2 3">B</strain>
    </source>
</reference>
<dbReference type="GO" id="GO:0005634">
    <property type="term" value="C:nucleus"/>
    <property type="evidence" value="ECO:0007669"/>
    <property type="project" value="TreeGrafter"/>
</dbReference>
<dbReference type="PROSITE" id="PS51189">
    <property type="entry name" value="FAT"/>
    <property type="match status" value="1"/>
</dbReference>
<dbReference type="STRING" id="914234.M2QX60"/>
<dbReference type="AlphaFoldDB" id="M2QX60"/>
<dbReference type="InterPro" id="IPR050517">
    <property type="entry name" value="DDR_Repair_Kinase"/>
</dbReference>
<dbReference type="GO" id="GO:0031931">
    <property type="term" value="C:TORC1 complex"/>
    <property type="evidence" value="ECO:0007669"/>
    <property type="project" value="TreeGrafter"/>
</dbReference>
<dbReference type="GO" id="GO:0016242">
    <property type="term" value="P:negative regulation of macroautophagy"/>
    <property type="evidence" value="ECO:0007669"/>
    <property type="project" value="TreeGrafter"/>
</dbReference>
<dbReference type="EMBL" id="KB446049">
    <property type="protein sequence ID" value="EMD30522.1"/>
    <property type="molecule type" value="Genomic_DNA"/>
</dbReference>
<name>M2QX60_CERS8</name>
<evidence type="ECO:0000313" key="3">
    <source>
        <dbReference type="Proteomes" id="UP000016930"/>
    </source>
</evidence>
<protein>
    <recommendedName>
        <fullName evidence="1">FAT domain-containing protein</fullName>
    </recommendedName>
</protein>
<gene>
    <name evidence="2" type="ORF">CERSUDRAFT_145907</name>
</gene>
<dbReference type="GO" id="GO:0004674">
    <property type="term" value="F:protein serine/threonine kinase activity"/>
    <property type="evidence" value="ECO:0007669"/>
    <property type="project" value="TreeGrafter"/>
</dbReference>
<keyword evidence="3" id="KW-1185">Reference proteome</keyword>
<dbReference type="Proteomes" id="UP000016930">
    <property type="component" value="Unassembled WGS sequence"/>
</dbReference>
<organism evidence="2 3">
    <name type="scientific">Ceriporiopsis subvermispora (strain B)</name>
    <name type="common">White-rot fungus</name>
    <name type="synonym">Gelatoporia subvermispora</name>
    <dbReference type="NCBI Taxonomy" id="914234"/>
    <lineage>
        <taxon>Eukaryota</taxon>
        <taxon>Fungi</taxon>
        <taxon>Dikarya</taxon>
        <taxon>Basidiomycota</taxon>
        <taxon>Agaricomycotina</taxon>
        <taxon>Agaricomycetes</taxon>
        <taxon>Polyporales</taxon>
        <taxon>Gelatoporiaceae</taxon>
        <taxon>Gelatoporia</taxon>
    </lineage>
</organism>
<accession>M2QX60</accession>
<feature type="domain" description="FAT" evidence="1">
    <location>
        <begin position="1"/>
        <end position="392"/>
    </location>
</feature>
<dbReference type="GO" id="GO:0038202">
    <property type="term" value="P:TORC1 signaling"/>
    <property type="evidence" value="ECO:0007669"/>
    <property type="project" value="TreeGrafter"/>
</dbReference>
<sequence>MEDYIATMKPDTPDRSFYRAILSVHQNQFPKAIAQIAKARDHLYHELTPLVGESYGRSYNSMVRAQMLSELEEIIMYKQYADQPERRQTIRKTWMKRLQGCQPDVEVWQRILQVRALVLSPDDDPGMWIKFANLCRKSDRTFLAEKTINSLLSPERLEQFYHSGGSTGKAPPNVVYAHLKYSWSTGPRHEALDHMRRFAFNLQRDLQAGPDAGSQSAVSRQKLDELSRLLARCCLKQGEWQVAMKDVWSARNIKDILQCYALATHYDPRWYKAWHTYALANFEVVGFLESQVEKSSDYPSQSLVTHIVEAVGGFFRSIAIRNENTLQDTLRLLTLWFKYGGHDDVSNAMSSGFGDVEVDTWLEVIPQIIARIQTPSANIRRNISSLLNDVGR</sequence>
<proteinExistence type="predicted"/>
<evidence type="ECO:0000259" key="1">
    <source>
        <dbReference type="PROSITE" id="PS51189"/>
    </source>
</evidence>
<dbReference type="HOGENOM" id="CLU_705073_0_0_1"/>
<dbReference type="GO" id="GO:0031932">
    <property type="term" value="C:TORC2 complex"/>
    <property type="evidence" value="ECO:0007669"/>
    <property type="project" value="TreeGrafter"/>
</dbReference>
<feature type="non-terminal residue" evidence="2">
    <location>
        <position position="392"/>
    </location>
</feature>
<dbReference type="PANTHER" id="PTHR11139:SF9">
    <property type="entry name" value="SERINE_THREONINE-PROTEIN KINASE MTOR"/>
    <property type="match status" value="1"/>
</dbReference>
<evidence type="ECO:0000313" key="2">
    <source>
        <dbReference type="EMBL" id="EMD30522.1"/>
    </source>
</evidence>
<dbReference type="GO" id="GO:0005737">
    <property type="term" value="C:cytoplasm"/>
    <property type="evidence" value="ECO:0007669"/>
    <property type="project" value="TreeGrafter"/>
</dbReference>
<dbReference type="InterPro" id="IPR003151">
    <property type="entry name" value="PIK-rel_kinase_FAT"/>
</dbReference>
<dbReference type="Pfam" id="PF02259">
    <property type="entry name" value="FAT"/>
    <property type="match status" value="1"/>
</dbReference>